<comment type="similarity">
    <text evidence="1">Belongs to the protein kinase superfamily. ADCK protein kinase family.</text>
</comment>
<dbReference type="PANTHER" id="PTHR10566">
    <property type="entry name" value="CHAPERONE-ACTIVITY OF BC1 COMPLEX CABC1 -RELATED"/>
    <property type="match status" value="1"/>
</dbReference>
<feature type="domain" description="ABC1 atypical kinase-like" evidence="3">
    <location>
        <begin position="96"/>
        <end position="339"/>
    </location>
</feature>
<dbReference type="InterPro" id="IPR050154">
    <property type="entry name" value="UbiB_kinase"/>
</dbReference>
<dbReference type="Proteomes" id="UP000019140">
    <property type="component" value="Unassembled WGS sequence"/>
</dbReference>
<evidence type="ECO:0000313" key="5">
    <source>
        <dbReference type="Proteomes" id="UP000019140"/>
    </source>
</evidence>
<dbReference type="SUPFAM" id="SSF56112">
    <property type="entry name" value="Protein kinase-like (PK-like)"/>
    <property type="match status" value="1"/>
</dbReference>
<evidence type="ECO:0000313" key="4">
    <source>
        <dbReference type="EMBL" id="ETX08426.1"/>
    </source>
</evidence>
<keyword evidence="2" id="KW-0472">Membrane</keyword>
<sequence>MFPWNKRLRGLRRYQDIVQAMVKYGYIDVAEALRLRRPLRLGQRLFGASEIVSFGKPQRLRMLLEELGPTFVKFGQLLSTRVDALPPDYLSELATLQDHVAAEPFAVVQEIVEAELQAPLNRLFDTVESVPLAAASIAQVHRATLPNGARVVIKVQRPKIPQTIAADLDVLRDLAHLAERYMVEWRPFQLMGLVEEFAHTITKELDFRQERRNLERCAHNFANDPTVLIPQAYAQLSTSRVLTMAYVEGTKISDRDALMRRGHDPHTVAVHGANALLKQIFVHGFFQGDPHPGNLIVLPNDVIAILDYGMFGSIDTETREQLAALLLGVVQRNAGKMIRALTDLEIVASEHGRRQLQREVSSLVDTYLTVPLAQIDLTVMLDEMFKMIRGHGLQIPPEFFLLLRALTTAESLGRKLDPAFSIAEHIQPFAEQLVMERYDPRYIMRRLGATGEDAGDLLSYMPGAMMHILERVQRGELQMGVEMRQLDRLTRDFDTASNRLTLAIILAASIIGSSLVIQTQTPPLLWGYPALGLIGFLISVVLGLSLVIAILRSGGF</sequence>
<accession>W4MET1</accession>
<comment type="caution">
    <text evidence="4">The sequence shown here is derived from an EMBL/GenBank/DDBJ whole genome shotgun (WGS) entry which is preliminary data.</text>
</comment>
<gene>
    <name evidence="4" type="ORF">ETSY2_05525</name>
</gene>
<evidence type="ECO:0000256" key="1">
    <source>
        <dbReference type="ARBA" id="ARBA00009670"/>
    </source>
</evidence>
<feature type="transmembrane region" description="Helical" evidence="2">
    <location>
        <begin position="500"/>
        <end position="518"/>
    </location>
</feature>
<feature type="transmembrane region" description="Helical" evidence="2">
    <location>
        <begin position="530"/>
        <end position="551"/>
    </location>
</feature>
<organism evidence="4 5">
    <name type="scientific">Candidatus Entotheonella gemina</name>
    <dbReference type="NCBI Taxonomy" id="1429439"/>
    <lineage>
        <taxon>Bacteria</taxon>
        <taxon>Pseudomonadati</taxon>
        <taxon>Nitrospinota/Tectimicrobiota group</taxon>
        <taxon>Candidatus Tectimicrobiota</taxon>
        <taxon>Candidatus Entotheonellia</taxon>
        <taxon>Candidatus Entotheonellales</taxon>
        <taxon>Candidatus Entotheonellaceae</taxon>
        <taxon>Candidatus Entotheonella</taxon>
    </lineage>
</organism>
<dbReference type="AlphaFoldDB" id="W4MET1"/>
<dbReference type="HOGENOM" id="CLU_006533_0_2_7"/>
<dbReference type="EMBL" id="AZHX01000227">
    <property type="protein sequence ID" value="ETX08426.1"/>
    <property type="molecule type" value="Genomic_DNA"/>
</dbReference>
<proteinExistence type="inferred from homology"/>
<keyword evidence="5" id="KW-1185">Reference proteome</keyword>
<evidence type="ECO:0000256" key="2">
    <source>
        <dbReference type="SAM" id="Phobius"/>
    </source>
</evidence>
<evidence type="ECO:0000259" key="3">
    <source>
        <dbReference type="Pfam" id="PF03109"/>
    </source>
</evidence>
<name>W4MET1_9BACT</name>
<reference evidence="4 5" key="1">
    <citation type="journal article" date="2014" name="Nature">
        <title>An environmental bacterial taxon with a large and distinct metabolic repertoire.</title>
        <authorList>
            <person name="Wilson M.C."/>
            <person name="Mori T."/>
            <person name="Ruckert C."/>
            <person name="Uria A.R."/>
            <person name="Helf M.J."/>
            <person name="Takada K."/>
            <person name="Gernert C."/>
            <person name="Steffens U.A."/>
            <person name="Heycke N."/>
            <person name="Schmitt S."/>
            <person name="Rinke C."/>
            <person name="Helfrich E.J."/>
            <person name="Brachmann A.O."/>
            <person name="Gurgui C."/>
            <person name="Wakimoto T."/>
            <person name="Kracht M."/>
            <person name="Crusemann M."/>
            <person name="Hentschel U."/>
            <person name="Abe I."/>
            <person name="Matsunaga S."/>
            <person name="Kalinowski J."/>
            <person name="Takeyama H."/>
            <person name="Piel J."/>
        </authorList>
    </citation>
    <scope>NUCLEOTIDE SEQUENCE [LARGE SCALE GENOMIC DNA]</scope>
    <source>
        <strain evidence="5">TSY2</strain>
    </source>
</reference>
<protein>
    <recommendedName>
        <fullName evidence="3">ABC1 atypical kinase-like domain-containing protein</fullName>
    </recommendedName>
</protein>
<dbReference type="PANTHER" id="PTHR10566:SF113">
    <property type="entry name" value="PROTEIN ACTIVITY OF BC1 COMPLEX KINASE 7, CHLOROPLASTIC"/>
    <property type="match status" value="1"/>
</dbReference>
<dbReference type="InterPro" id="IPR011009">
    <property type="entry name" value="Kinase-like_dom_sf"/>
</dbReference>
<keyword evidence="2" id="KW-0812">Transmembrane</keyword>
<dbReference type="CDD" id="cd05121">
    <property type="entry name" value="ABC1_ADCK3-like"/>
    <property type="match status" value="1"/>
</dbReference>
<dbReference type="PATRIC" id="fig|1429439.4.peg.938"/>
<keyword evidence="2" id="KW-1133">Transmembrane helix</keyword>
<dbReference type="Pfam" id="PF03109">
    <property type="entry name" value="ABC1"/>
    <property type="match status" value="1"/>
</dbReference>
<dbReference type="InterPro" id="IPR004147">
    <property type="entry name" value="ABC1_dom"/>
</dbReference>